<evidence type="ECO:0000259" key="9">
    <source>
        <dbReference type="PROSITE" id="PS50109"/>
    </source>
</evidence>
<dbReference type="CDD" id="cd06225">
    <property type="entry name" value="HAMP"/>
    <property type="match status" value="1"/>
</dbReference>
<accession>A0ABV8V136</accession>
<dbReference type="PROSITE" id="PS50110">
    <property type="entry name" value="RESPONSE_REGULATORY"/>
    <property type="match status" value="2"/>
</dbReference>
<dbReference type="SUPFAM" id="SSF52172">
    <property type="entry name" value="CheY-like"/>
    <property type="match status" value="2"/>
</dbReference>
<dbReference type="Gene3D" id="3.30.565.10">
    <property type="entry name" value="Histidine kinase-like ATPase, C-terminal domain"/>
    <property type="match status" value="1"/>
</dbReference>
<dbReference type="EC" id="2.7.13.3" evidence="3"/>
<dbReference type="InterPro" id="IPR011006">
    <property type="entry name" value="CheY-like_superfamily"/>
</dbReference>
<evidence type="ECO:0000256" key="6">
    <source>
        <dbReference type="ARBA" id="ARBA00022777"/>
    </source>
</evidence>
<comment type="subcellular location">
    <subcellularLocation>
        <location evidence="2">Membrane</location>
    </subcellularLocation>
</comment>
<dbReference type="InterPro" id="IPR004358">
    <property type="entry name" value="Sig_transdc_His_kin-like_C"/>
</dbReference>
<evidence type="ECO:0000256" key="5">
    <source>
        <dbReference type="ARBA" id="ARBA00022679"/>
    </source>
</evidence>
<dbReference type="InterPro" id="IPR033414">
    <property type="entry name" value="Sensor_dom"/>
</dbReference>
<dbReference type="Pfam" id="PF00072">
    <property type="entry name" value="Response_reg"/>
    <property type="match status" value="2"/>
</dbReference>
<evidence type="ECO:0000256" key="2">
    <source>
        <dbReference type="ARBA" id="ARBA00004370"/>
    </source>
</evidence>
<dbReference type="PROSITE" id="PS50885">
    <property type="entry name" value="HAMP"/>
    <property type="match status" value="1"/>
</dbReference>
<dbReference type="InterPro" id="IPR003661">
    <property type="entry name" value="HisK_dim/P_dom"/>
</dbReference>
<keyword evidence="13" id="KW-1185">Reference proteome</keyword>
<dbReference type="CDD" id="cd16922">
    <property type="entry name" value="HATPase_EvgS-ArcB-TorS-like"/>
    <property type="match status" value="1"/>
</dbReference>
<feature type="domain" description="Histidine kinase" evidence="9">
    <location>
        <begin position="284"/>
        <end position="506"/>
    </location>
</feature>
<feature type="modified residue" description="4-aspartylphosphate" evidence="7">
    <location>
        <position position="719"/>
    </location>
</feature>
<dbReference type="SMART" id="SM00304">
    <property type="entry name" value="HAMP"/>
    <property type="match status" value="1"/>
</dbReference>
<dbReference type="SMART" id="SM00448">
    <property type="entry name" value="REC"/>
    <property type="match status" value="2"/>
</dbReference>
<reference evidence="13" key="1">
    <citation type="journal article" date="2019" name="Int. J. Syst. Evol. Microbiol.">
        <title>The Global Catalogue of Microorganisms (GCM) 10K type strain sequencing project: providing services to taxonomists for standard genome sequencing and annotation.</title>
        <authorList>
            <consortium name="The Broad Institute Genomics Platform"/>
            <consortium name="The Broad Institute Genome Sequencing Center for Infectious Disease"/>
            <person name="Wu L."/>
            <person name="Ma J."/>
        </authorList>
    </citation>
    <scope>NUCLEOTIDE SEQUENCE [LARGE SCALE GENOMIC DNA]</scope>
    <source>
        <strain evidence="13">CECT 8570</strain>
    </source>
</reference>
<feature type="modified residue" description="4-aspartylphosphate" evidence="7">
    <location>
        <position position="578"/>
    </location>
</feature>
<protein>
    <recommendedName>
        <fullName evidence="3">histidine kinase</fullName>
        <ecNumber evidence="3">2.7.13.3</ecNumber>
    </recommendedName>
</protein>
<gene>
    <name evidence="12" type="ORF">ACFOX3_03840</name>
</gene>
<sequence length="799" mass="88802">MFSFTRYRRENPIATRLLTLIIISSSIMALFAILIQLYVSFHDDIDALNKRLDQVRISTLPSITKSLWGFDEEQLNVQIQSVLEVEDVAQVTVVWRDWNNMDQAMTASSLNMDLDNLEASTSGTLVKEYPLVYSDPNTPEQELGTLIITASLSSVYSKLWERALYIGVLQGTKTLIISLFILWLVRTLLTRHMETIAQYARQMSLSNLSAPLKLKRDKDPEEQDELDNVVNAFNQMRTSLIEDIEQRQAIETALLTEKQEKIESERQKAVAETANRAKSQFLATMSHEIRTPMNGVIGMVELLRDTPLSATQQHYLDVIHRSGETLIDIINDILDYSKIEAGKMELESSPFNLEDLVEDCVQLFGATANKRHIELIGSVSPTTPLYLLGDPTRLRQVLINLIGNAFKFTDQGYVIVEARREEKSDPSNPLIRFSIRDSGIGINNDGLARLFQSFSQADSSTTRKFGGTGLGLAICKRLAEIMGGEIGVESRAGEGSTFWFTARFKATDSAPVDNNAVPSSALAGKHLLVVEDNTYLANIIAHHCKSWGIHVHLTETEAETLALINQPDCPAFSFAYLDNELPEVDVFALAKKISQHRADKKVPIAIQLGSDNTPDPAALAKAGIVEARRKPVTPKKLKEMLAALIGIKTRTSKAASVASVGNLYSHLKVLVAEDNNVNRMVIKGLLGKFGIEPRMVENGRAALEAVTAPNANFDLVLMDCEMPEMDGFEATRSIRDFERRNMLPDTLIVALTAHAMQEHREAVYQSGMNHYLSKPVTVEALKTAFEKIGLVKTPSQAMI</sequence>
<evidence type="ECO:0000256" key="4">
    <source>
        <dbReference type="ARBA" id="ARBA00022553"/>
    </source>
</evidence>
<keyword evidence="4 7" id="KW-0597">Phosphoprotein</keyword>
<feature type="domain" description="Response regulatory" evidence="10">
    <location>
        <begin position="526"/>
        <end position="645"/>
    </location>
</feature>
<dbReference type="CDD" id="cd00156">
    <property type="entry name" value="REC"/>
    <property type="match status" value="1"/>
</dbReference>
<keyword evidence="6" id="KW-0418">Kinase</keyword>
<dbReference type="SUPFAM" id="SSF47384">
    <property type="entry name" value="Homodimeric domain of signal transducing histidine kinase"/>
    <property type="match status" value="1"/>
</dbReference>
<dbReference type="InterPro" id="IPR005467">
    <property type="entry name" value="His_kinase_dom"/>
</dbReference>
<dbReference type="CDD" id="cd00082">
    <property type="entry name" value="HisKA"/>
    <property type="match status" value="1"/>
</dbReference>
<evidence type="ECO:0000256" key="1">
    <source>
        <dbReference type="ARBA" id="ARBA00000085"/>
    </source>
</evidence>
<organism evidence="12 13">
    <name type="scientific">Simiduia curdlanivorans</name>
    <dbReference type="NCBI Taxonomy" id="1492769"/>
    <lineage>
        <taxon>Bacteria</taxon>
        <taxon>Pseudomonadati</taxon>
        <taxon>Pseudomonadota</taxon>
        <taxon>Gammaproteobacteria</taxon>
        <taxon>Cellvibrionales</taxon>
        <taxon>Cellvibrionaceae</taxon>
        <taxon>Simiduia</taxon>
    </lineage>
</organism>
<dbReference type="SMART" id="SM00388">
    <property type="entry name" value="HisKA"/>
    <property type="match status" value="1"/>
</dbReference>
<dbReference type="Pfam" id="PF17149">
    <property type="entry name" value="CHASE5"/>
    <property type="match status" value="1"/>
</dbReference>
<dbReference type="InterPro" id="IPR001789">
    <property type="entry name" value="Sig_transdc_resp-reg_receiver"/>
</dbReference>
<comment type="caution">
    <text evidence="12">The sequence shown here is derived from an EMBL/GenBank/DDBJ whole genome shotgun (WGS) entry which is preliminary data.</text>
</comment>
<evidence type="ECO:0000259" key="10">
    <source>
        <dbReference type="PROSITE" id="PS50110"/>
    </source>
</evidence>
<dbReference type="Proteomes" id="UP001595840">
    <property type="component" value="Unassembled WGS sequence"/>
</dbReference>
<dbReference type="Pfam" id="PF02518">
    <property type="entry name" value="HATPase_c"/>
    <property type="match status" value="1"/>
</dbReference>
<dbReference type="PROSITE" id="PS50109">
    <property type="entry name" value="HIS_KIN"/>
    <property type="match status" value="1"/>
</dbReference>
<keyword evidence="8" id="KW-1133">Transmembrane helix</keyword>
<dbReference type="InterPro" id="IPR036097">
    <property type="entry name" value="HisK_dim/P_sf"/>
</dbReference>
<dbReference type="RefSeq" id="WP_290259727.1">
    <property type="nucleotide sequence ID" value="NZ_JAUFQG010000004.1"/>
</dbReference>
<dbReference type="SUPFAM" id="SSF55874">
    <property type="entry name" value="ATPase domain of HSP90 chaperone/DNA topoisomerase II/histidine kinase"/>
    <property type="match status" value="1"/>
</dbReference>
<dbReference type="InterPro" id="IPR036890">
    <property type="entry name" value="HATPase_C_sf"/>
</dbReference>
<dbReference type="Gene3D" id="3.40.50.2300">
    <property type="match status" value="2"/>
</dbReference>
<dbReference type="Gene3D" id="1.10.287.130">
    <property type="match status" value="1"/>
</dbReference>
<evidence type="ECO:0000256" key="3">
    <source>
        <dbReference type="ARBA" id="ARBA00012438"/>
    </source>
</evidence>
<dbReference type="EMBL" id="JBHSCX010000003">
    <property type="protein sequence ID" value="MFC4361418.1"/>
    <property type="molecule type" value="Genomic_DNA"/>
</dbReference>
<keyword evidence="8" id="KW-0812">Transmembrane</keyword>
<dbReference type="PRINTS" id="PR00344">
    <property type="entry name" value="BCTRLSENSOR"/>
</dbReference>
<evidence type="ECO:0000256" key="7">
    <source>
        <dbReference type="PROSITE-ProRule" id="PRU00169"/>
    </source>
</evidence>
<dbReference type="CDD" id="cd17546">
    <property type="entry name" value="REC_hyHK_CKI1_RcsC-like"/>
    <property type="match status" value="1"/>
</dbReference>
<dbReference type="Pfam" id="PF00512">
    <property type="entry name" value="HisKA"/>
    <property type="match status" value="1"/>
</dbReference>
<evidence type="ECO:0000313" key="12">
    <source>
        <dbReference type="EMBL" id="MFC4361418.1"/>
    </source>
</evidence>
<feature type="domain" description="HAMP" evidence="11">
    <location>
        <begin position="187"/>
        <end position="245"/>
    </location>
</feature>
<dbReference type="InterPro" id="IPR003660">
    <property type="entry name" value="HAMP_dom"/>
</dbReference>
<evidence type="ECO:0000256" key="8">
    <source>
        <dbReference type="SAM" id="Phobius"/>
    </source>
</evidence>
<name>A0ABV8V136_9GAMM</name>
<evidence type="ECO:0000259" key="11">
    <source>
        <dbReference type="PROSITE" id="PS50885"/>
    </source>
</evidence>
<feature type="transmembrane region" description="Helical" evidence="8">
    <location>
        <begin position="20"/>
        <end position="41"/>
    </location>
</feature>
<dbReference type="Gene3D" id="6.10.340.10">
    <property type="match status" value="1"/>
</dbReference>
<comment type="catalytic activity">
    <reaction evidence="1">
        <text>ATP + protein L-histidine = ADP + protein N-phospho-L-histidine.</text>
        <dbReference type="EC" id="2.7.13.3"/>
    </reaction>
</comment>
<keyword evidence="8" id="KW-0472">Membrane</keyword>
<dbReference type="PANTHER" id="PTHR45339">
    <property type="entry name" value="HYBRID SIGNAL TRANSDUCTION HISTIDINE KINASE J"/>
    <property type="match status" value="1"/>
</dbReference>
<feature type="domain" description="Response regulatory" evidence="10">
    <location>
        <begin position="668"/>
        <end position="789"/>
    </location>
</feature>
<proteinExistence type="predicted"/>
<dbReference type="InterPro" id="IPR003594">
    <property type="entry name" value="HATPase_dom"/>
</dbReference>
<keyword evidence="5" id="KW-0808">Transferase</keyword>
<dbReference type="SMART" id="SM00387">
    <property type="entry name" value="HATPase_c"/>
    <property type="match status" value="1"/>
</dbReference>
<evidence type="ECO:0000313" key="13">
    <source>
        <dbReference type="Proteomes" id="UP001595840"/>
    </source>
</evidence>
<dbReference type="PANTHER" id="PTHR45339:SF5">
    <property type="entry name" value="HISTIDINE KINASE"/>
    <property type="match status" value="1"/>
</dbReference>